<dbReference type="Pfam" id="PF00535">
    <property type="entry name" value="Glycos_transf_2"/>
    <property type="match status" value="1"/>
</dbReference>
<dbReference type="Proteomes" id="UP001595607">
    <property type="component" value="Unassembled WGS sequence"/>
</dbReference>
<dbReference type="InterPro" id="IPR050256">
    <property type="entry name" value="Glycosyltransferase_2"/>
</dbReference>
<sequence>MTSKPSISVVVPFMNEAGNIAPLIAEIDEALADLPAEILAVDDGSTDQSLEELDAARAEHPRLRVLRHVNNAGQSRAIRTGVLAARADVVATLDGDGQNVPADIPALYRQLTRNDADSNLAMVAGQREGRQDRRSRVLASRLATAFRHFVFGDDSTDTGCGLKVFRRDAFLMLPFFDHMHRYLPILMRREGFVVEYAPVQHRARRTGASKYTNLGRAGVAIRDVLGVLWLQSRARATGGVEEW</sequence>
<evidence type="ECO:0000256" key="3">
    <source>
        <dbReference type="ARBA" id="ARBA00022679"/>
    </source>
</evidence>
<keyword evidence="2" id="KW-0328">Glycosyltransferase</keyword>
<feature type="domain" description="Glycosyltransferase 2-like" evidence="8">
    <location>
        <begin position="8"/>
        <end position="170"/>
    </location>
</feature>
<keyword evidence="10" id="KW-1185">Reference proteome</keyword>
<dbReference type="InterPro" id="IPR029044">
    <property type="entry name" value="Nucleotide-diphossugar_trans"/>
</dbReference>
<proteinExistence type="predicted"/>
<keyword evidence="7" id="KW-0472">Membrane</keyword>
<dbReference type="RefSeq" id="WP_189570324.1">
    <property type="nucleotide sequence ID" value="NZ_BMXU01000001.1"/>
</dbReference>
<evidence type="ECO:0000256" key="5">
    <source>
        <dbReference type="ARBA" id="ARBA00022985"/>
    </source>
</evidence>
<dbReference type="EMBL" id="JBHRVA010000002">
    <property type="protein sequence ID" value="MFC3302241.1"/>
    <property type="molecule type" value="Genomic_DNA"/>
</dbReference>
<dbReference type="Gene3D" id="3.90.550.10">
    <property type="entry name" value="Spore Coat Polysaccharide Biosynthesis Protein SpsA, Chain A"/>
    <property type="match status" value="1"/>
</dbReference>
<evidence type="ECO:0000256" key="7">
    <source>
        <dbReference type="ARBA" id="ARBA00023136"/>
    </source>
</evidence>
<dbReference type="PANTHER" id="PTHR48090:SF3">
    <property type="entry name" value="UNDECAPRENYL-PHOSPHATE 4-DEOXY-4-FORMAMIDO-L-ARABINOSE TRANSFERASE"/>
    <property type="match status" value="1"/>
</dbReference>
<organism evidence="9 10">
    <name type="scientific">Parvularcula lutaonensis</name>
    <dbReference type="NCBI Taxonomy" id="491923"/>
    <lineage>
        <taxon>Bacteria</taxon>
        <taxon>Pseudomonadati</taxon>
        <taxon>Pseudomonadota</taxon>
        <taxon>Alphaproteobacteria</taxon>
        <taxon>Parvularculales</taxon>
        <taxon>Parvularculaceae</taxon>
        <taxon>Parvularcula</taxon>
    </lineage>
</organism>
<evidence type="ECO:0000256" key="6">
    <source>
        <dbReference type="ARBA" id="ARBA00022989"/>
    </source>
</evidence>
<evidence type="ECO:0000256" key="4">
    <source>
        <dbReference type="ARBA" id="ARBA00022692"/>
    </source>
</evidence>
<keyword evidence="5" id="KW-0448">Lipopolysaccharide biosynthesis</keyword>
<evidence type="ECO:0000259" key="8">
    <source>
        <dbReference type="Pfam" id="PF00535"/>
    </source>
</evidence>
<dbReference type="SUPFAM" id="SSF53448">
    <property type="entry name" value="Nucleotide-diphospho-sugar transferases"/>
    <property type="match status" value="1"/>
</dbReference>
<keyword evidence="6" id="KW-1133">Transmembrane helix</keyword>
<keyword evidence="4" id="KW-0812">Transmembrane</keyword>
<protein>
    <submittedName>
        <fullName evidence="9">Glycosyltransferase family 2 protein</fullName>
    </submittedName>
</protein>
<dbReference type="PANTHER" id="PTHR48090">
    <property type="entry name" value="UNDECAPRENYL-PHOSPHATE 4-DEOXY-4-FORMAMIDO-L-ARABINOSE TRANSFERASE-RELATED"/>
    <property type="match status" value="1"/>
</dbReference>
<dbReference type="InterPro" id="IPR001173">
    <property type="entry name" value="Glyco_trans_2-like"/>
</dbReference>
<evidence type="ECO:0000256" key="2">
    <source>
        <dbReference type="ARBA" id="ARBA00022676"/>
    </source>
</evidence>
<name>A0ABV7MD91_9PROT</name>
<comment type="caution">
    <text evidence="9">The sequence shown here is derived from an EMBL/GenBank/DDBJ whole genome shotgun (WGS) entry which is preliminary data.</text>
</comment>
<reference evidence="10" key="1">
    <citation type="journal article" date="2019" name="Int. J. Syst. Evol. Microbiol.">
        <title>The Global Catalogue of Microorganisms (GCM) 10K type strain sequencing project: providing services to taxonomists for standard genome sequencing and annotation.</title>
        <authorList>
            <consortium name="The Broad Institute Genomics Platform"/>
            <consortium name="The Broad Institute Genome Sequencing Center for Infectious Disease"/>
            <person name="Wu L."/>
            <person name="Ma J."/>
        </authorList>
    </citation>
    <scope>NUCLEOTIDE SEQUENCE [LARGE SCALE GENOMIC DNA]</scope>
    <source>
        <strain evidence="10">KCTC 22245</strain>
    </source>
</reference>
<keyword evidence="3" id="KW-0808">Transferase</keyword>
<evidence type="ECO:0000313" key="9">
    <source>
        <dbReference type="EMBL" id="MFC3302241.1"/>
    </source>
</evidence>
<keyword evidence="1" id="KW-1003">Cell membrane</keyword>
<evidence type="ECO:0000256" key="1">
    <source>
        <dbReference type="ARBA" id="ARBA00022475"/>
    </source>
</evidence>
<evidence type="ECO:0000313" key="10">
    <source>
        <dbReference type="Proteomes" id="UP001595607"/>
    </source>
</evidence>
<gene>
    <name evidence="9" type="ORF">ACFONP_05790</name>
</gene>
<dbReference type="CDD" id="cd04179">
    <property type="entry name" value="DPM_DPG-synthase_like"/>
    <property type="match status" value="1"/>
</dbReference>
<accession>A0ABV7MD91</accession>